<name>A0A919QBB8_9ACTN</name>
<dbReference type="AlphaFoldDB" id="A0A919QBB8"/>
<sequence>MGSTMAFELRVDALQMLDGEEAHLGLAKCIATCTVTCQTTCTITG</sequence>
<organism evidence="1 2">
    <name type="scientific">Acrocarpospora phusangensis</name>
    <dbReference type="NCBI Taxonomy" id="1070424"/>
    <lineage>
        <taxon>Bacteria</taxon>
        <taxon>Bacillati</taxon>
        <taxon>Actinomycetota</taxon>
        <taxon>Actinomycetes</taxon>
        <taxon>Streptosporangiales</taxon>
        <taxon>Streptosporangiaceae</taxon>
        <taxon>Acrocarpospora</taxon>
    </lineage>
</organism>
<evidence type="ECO:0000313" key="1">
    <source>
        <dbReference type="EMBL" id="GIH24891.1"/>
    </source>
</evidence>
<keyword evidence="2" id="KW-1185">Reference proteome</keyword>
<gene>
    <name evidence="1" type="ORF">Aph01nite_32010</name>
</gene>
<accession>A0A919QBB8</accession>
<proteinExistence type="predicted"/>
<reference evidence="1" key="1">
    <citation type="submission" date="2021-01" db="EMBL/GenBank/DDBJ databases">
        <title>Whole genome shotgun sequence of Acrocarpospora phusangensis NBRC 108782.</title>
        <authorList>
            <person name="Komaki H."/>
            <person name="Tamura T."/>
        </authorList>
    </citation>
    <scope>NUCLEOTIDE SEQUENCE</scope>
    <source>
        <strain evidence="1">NBRC 108782</strain>
    </source>
</reference>
<evidence type="ECO:0000313" key="2">
    <source>
        <dbReference type="Proteomes" id="UP000640052"/>
    </source>
</evidence>
<protein>
    <submittedName>
        <fullName evidence="1">Uncharacterized protein</fullName>
    </submittedName>
</protein>
<comment type="caution">
    <text evidence="1">The sequence shown here is derived from an EMBL/GenBank/DDBJ whole genome shotgun (WGS) entry which is preliminary data.</text>
</comment>
<dbReference type="EMBL" id="BOOA01000023">
    <property type="protein sequence ID" value="GIH24891.1"/>
    <property type="molecule type" value="Genomic_DNA"/>
</dbReference>
<dbReference type="Proteomes" id="UP000640052">
    <property type="component" value="Unassembled WGS sequence"/>
</dbReference>
<dbReference type="RefSeq" id="WP_204041633.1">
    <property type="nucleotide sequence ID" value="NZ_BOOA01000023.1"/>
</dbReference>